<comment type="subcellular location">
    <subcellularLocation>
        <location evidence="1">Cell membrane</location>
        <topology evidence="1">Multi-pass membrane protein</topology>
    </subcellularLocation>
</comment>
<keyword evidence="3" id="KW-1003">Cell membrane</keyword>
<evidence type="ECO:0000256" key="6">
    <source>
        <dbReference type="ARBA" id="ARBA00023136"/>
    </source>
</evidence>
<evidence type="ECO:0000256" key="7">
    <source>
        <dbReference type="SAM" id="Phobius"/>
    </source>
</evidence>
<dbReference type="InterPro" id="IPR050171">
    <property type="entry name" value="MFS_Transporters"/>
</dbReference>
<keyword evidence="4 7" id="KW-0812">Transmembrane</keyword>
<dbReference type="Gene3D" id="1.20.1250.20">
    <property type="entry name" value="MFS general substrate transporter like domains"/>
    <property type="match status" value="1"/>
</dbReference>
<dbReference type="InterPro" id="IPR011701">
    <property type="entry name" value="MFS"/>
</dbReference>
<feature type="transmembrane region" description="Helical" evidence="7">
    <location>
        <begin position="166"/>
        <end position="185"/>
    </location>
</feature>
<dbReference type="PROSITE" id="PS50850">
    <property type="entry name" value="MFS"/>
    <property type="match status" value="1"/>
</dbReference>
<dbReference type="RefSeq" id="WP_099517222.1">
    <property type="nucleotide sequence ID" value="NZ_CP016808.1"/>
</dbReference>
<name>A0A1B2DDR4_9BACL</name>
<evidence type="ECO:0000256" key="2">
    <source>
        <dbReference type="ARBA" id="ARBA00022448"/>
    </source>
</evidence>
<proteinExistence type="predicted"/>
<feature type="transmembrane region" description="Helical" evidence="7">
    <location>
        <begin position="267"/>
        <end position="288"/>
    </location>
</feature>
<organism evidence="9">
    <name type="scientific">Paenibacillus sp. BIHB 4019</name>
    <dbReference type="NCBI Taxonomy" id="1870819"/>
    <lineage>
        <taxon>Bacteria</taxon>
        <taxon>Bacillati</taxon>
        <taxon>Bacillota</taxon>
        <taxon>Bacilli</taxon>
        <taxon>Bacillales</taxon>
        <taxon>Paenibacillaceae</taxon>
        <taxon>Paenibacillus</taxon>
    </lineage>
</organism>
<evidence type="ECO:0000256" key="3">
    <source>
        <dbReference type="ARBA" id="ARBA00022475"/>
    </source>
</evidence>
<dbReference type="PANTHER" id="PTHR23517">
    <property type="entry name" value="RESISTANCE PROTEIN MDTM, PUTATIVE-RELATED-RELATED"/>
    <property type="match status" value="1"/>
</dbReference>
<keyword evidence="2" id="KW-0813">Transport</keyword>
<dbReference type="InterPro" id="IPR036259">
    <property type="entry name" value="MFS_trans_sf"/>
</dbReference>
<dbReference type="InterPro" id="IPR020846">
    <property type="entry name" value="MFS_dom"/>
</dbReference>
<dbReference type="Pfam" id="PF07690">
    <property type="entry name" value="MFS_1"/>
    <property type="match status" value="1"/>
</dbReference>
<dbReference type="PROSITE" id="PS00216">
    <property type="entry name" value="SUGAR_TRANSPORT_1"/>
    <property type="match status" value="1"/>
</dbReference>
<keyword evidence="5 7" id="KW-1133">Transmembrane helix</keyword>
<protein>
    <recommendedName>
        <fullName evidence="8">Major facilitator superfamily (MFS) profile domain-containing protein</fullName>
    </recommendedName>
</protein>
<evidence type="ECO:0000256" key="4">
    <source>
        <dbReference type="ARBA" id="ARBA00022692"/>
    </source>
</evidence>
<feature type="transmembrane region" description="Helical" evidence="7">
    <location>
        <begin position="322"/>
        <end position="339"/>
    </location>
</feature>
<evidence type="ECO:0000256" key="5">
    <source>
        <dbReference type="ARBA" id="ARBA00022989"/>
    </source>
</evidence>
<feature type="domain" description="Major facilitator superfamily (MFS) profile" evidence="8">
    <location>
        <begin position="1"/>
        <end position="412"/>
    </location>
</feature>
<feature type="transmembrane region" description="Helical" evidence="7">
    <location>
        <begin position="388"/>
        <end position="408"/>
    </location>
</feature>
<evidence type="ECO:0000256" key="1">
    <source>
        <dbReference type="ARBA" id="ARBA00004651"/>
    </source>
</evidence>
<feature type="transmembrane region" description="Helical" evidence="7">
    <location>
        <begin position="137"/>
        <end position="160"/>
    </location>
</feature>
<gene>
    <name evidence="9" type="ORF">BBD42_04740</name>
</gene>
<dbReference type="EMBL" id="CP016808">
    <property type="protein sequence ID" value="ANY65849.1"/>
    <property type="molecule type" value="Genomic_DNA"/>
</dbReference>
<dbReference type="SUPFAM" id="SSF103473">
    <property type="entry name" value="MFS general substrate transporter"/>
    <property type="match status" value="1"/>
</dbReference>
<evidence type="ECO:0000313" key="9">
    <source>
        <dbReference type="EMBL" id="ANY65849.1"/>
    </source>
</evidence>
<feature type="transmembrane region" description="Helical" evidence="7">
    <location>
        <begin position="300"/>
        <end position="316"/>
    </location>
</feature>
<dbReference type="PANTHER" id="PTHR23517:SF3">
    <property type="entry name" value="INTEGRAL MEMBRANE TRANSPORT PROTEIN"/>
    <property type="match status" value="1"/>
</dbReference>
<dbReference type="CDD" id="cd17329">
    <property type="entry name" value="MFS_MdtH_MDR_like"/>
    <property type="match status" value="1"/>
</dbReference>
<feature type="transmembrane region" description="Helical" evidence="7">
    <location>
        <begin position="360"/>
        <end position="382"/>
    </location>
</feature>
<feature type="transmembrane region" description="Helical" evidence="7">
    <location>
        <begin position="40"/>
        <end position="61"/>
    </location>
</feature>
<dbReference type="AlphaFoldDB" id="A0A1B2DDR4"/>
<sequence length="428" mass="47589">MFMQLDRNIKIRILTTFLTRCVEAMILPFMAIYFTQRLGAGMAGLLLLINLLVQITASLYGGYMADRYGRKKVMAYAQIIRFISVLVMTLANSPFLDSTWLTFSTMLLLSLCNGMFNPAAEAMLIDVSTKENRAFIYSINFWAINLSISIGAPIGGFLFATHRTELFMIMGLASLATLMLTLFLIRETHFPDAESRLQYSANGPIRNMVLNYKLVAQDKLFIIYSVGGMLIRSLEIHLYNYISVRLQKEFEPQQLPMLDNFTFELTGIRLVSLLQVENTLIIVCLAIWAASFVRRFRPARIMYIGVILYTLGFTIVGFSNSVWLLIVSMLGATVGELMFTPIRQAYLAGIVKDHARSSYLAVNGLLGQFAGAFGAIGISLGAVLHSSYMALIIFGMGMTGLLLTHYVFQRLAPGTARPQGSAPTAAKV</sequence>
<keyword evidence="6 7" id="KW-0472">Membrane</keyword>
<evidence type="ECO:0000259" key="8">
    <source>
        <dbReference type="PROSITE" id="PS50850"/>
    </source>
</evidence>
<accession>A0A1B2DDR4</accession>
<dbReference type="InterPro" id="IPR005829">
    <property type="entry name" value="Sugar_transporter_CS"/>
</dbReference>
<dbReference type="GO" id="GO:0022857">
    <property type="term" value="F:transmembrane transporter activity"/>
    <property type="evidence" value="ECO:0007669"/>
    <property type="project" value="InterPro"/>
</dbReference>
<feature type="transmembrane region" description="Helical" evidence="7">
    <location>
        <begin position="12"/>
        <end position="34"/>
    </location>
</feature>
<dbReference type="GO" id="GO:0005886">
    <property type="term" value="C:plasma membrane"/>
    <property type="evidence" value="ECO:0007669"/>
    <property type="project" value="UniProtKB-SubCell"/>
</dbReference>
<reference evidence="9" key="1">
    <citation type="submission" date="2016-08" db="EMBL/GenBank/DDBJ databases">
        <title>Complete Genome Seqeunce of Paenibacillus sp. BIHB 4019 from tea rhizoplane.</title>
        <authorList>
            <person name="Thakur R."/>
            <person name="Swarnkar M.K."/>
            <person name="Gulati A."/>
        </authorList>
    </citation>
    <scope>NUCLEOTIDE SEQUENCE [LARGE SCALE GENOMIC DNA]</scope>
    <source>
        <strain evidence="9">BIHB4019</strain>
    </source>
</reference>